<dbReference type="AlphaFoldDB" id="A0AAJ5X513"/>
<dbReference type="KEGG" id="acob:P0Y56_11860"/>
<accession>A0AAJ5X513</accession>
<reference evidence="2" key="1">
    <citation type="submission" date="2023-03" db="EMBL/GenBank/DDBJ databases">
        <title>Andean soil-derived lignocellulolytic bacterial consortium as a source of novel taxa and putative plastic-active enzymes.</title>
        <authorList>
            <person name="Diaz-Garcia L."/>
            <person name="Chuvochina M."/>
            <person name="Feuerriegel G."/>
            <person name="Bunk B."/>
            <person name="Sproer C."/>
            <person name="Streit W.R."/>
            <person name="Rodriguez L.M."/>
            <person name="Overmann J."/>
            <person name="Jimenez D.J."/>
        </authorList>
    </citation>
    <scope>NUCLEOTIDE SEQUENCE</scope>
    <source>
        <strain evidence="2">MAG 26</strain>
    </source>
</reference>
<protein>
    <submittedName>
        <fullName evidence="2">Uncharacterized protein</fullName>
    </submittedName>
</protein>
<dbReference type="EMBL" id="CP119316">
    <property type="protein sequence ID" value="WEK45723.1"/>
    <property type="molecule type" value="Genomic_DNA"/>
</dbReference>
<feature type="transmembrane region" description="Helical" evidence="1">
    <location>
        <begin position="127"/>
        <end position="152"/>
    </location>
</feature>
<keyword evidence="1" id="KW-0812">Transmembrane</keyword>
<feature type="transmembrane region" description="Helical" evidence="1">
    <location>
        <begin position="12"/>
        <end position="33"/>
    </location>
</feature>
<gene>
    <name evidence="2" type="ORF">P0Y56_11860</name>
</gene>
<proteinExistence type="predicted"/>
<feature type="transmembrane region" description="Helical" evidence="1">
    <location>
        <begin position="164"/>
        <end position="189"/>
    </location>
</feature>
<evidence type="ECO:0000256" key="1">
    <source>
        <dbReference type="SAM" id="Phobius"/>
    </source>
</evidence>
<feature type="transmembrane region" description="Helical" evidence="1">
    <location>
        <begin position="90"/>
        <end position="107"/>
    </location>
</feature>
<evidence type="ECO:0000313" key="2">
    <source>
        <dbReference type="EMBL" id="WEK45723.1"/>
    </source>
</evidence>
<keyword evidence="1" id="KW-0472">Membrane</keyword>
<name>A0AAJ5X513_9SPHN</name>
<dbReference type="Proteomes" id="UP001218362">
    <property type="component" value="Chromosome"/>
</dbReference>
<keyword evidence="1" id="KW-1133">Transmembrane helix</keyword>
<sequence>MQQPNSVLRIGAWLMLFARGATWIGLLAYFALFAGASRGLSVLVADPALAYRIAGPFTFLAASLLQYALWALIALFLARALGGEMSSGTAAGLWAALALAYFVFGIVPPGLAQEFIGRALEGDLQMALPAATGLNLFWSSLFFPLLVWMAAAGHSGRTIGFKAIFGYLTGPGFGLWGLYIVLLLASLLLDLAVNRVLGGEATVAFGLLLQQAVAALRTLGTVLFAISAYREVAAASEG</sequence>
<feature type="transmembrane region" description="Helical" evidence="1">
    <location>
        <begin position="53"/>
        <end position="78"/>
    </location>
</feature>
<evidence type="ECO:0000313" key="3">
    <source>
        <dbReference type="Proteomes" id="UP001218362"/>
    </source>
</evidence>
<feature type="transmembrane region" description="Helical" evidence="1">
    <location>
        <begin position="201"/>
        <end position="226"/>
    </location>
</feature>
<organism evidence="2 3">
    <name type="scientific">Candidatus Andeanibacterium colombiense</name>
    <dbReference type="NCBI Taxonomy" id="3121345"/>
    <lineage>
        <taxon>Bacteria</taxon>
        <taxon>Pseudomonadati</taxon>
        <taxon>Pseudomonadota</taxon>
        <taxon>Alphaproteobacteria</taxon>
        <taxon>Sphingomonadales</taxon>
        <taxon>Sphingomonadaceae</taxon>
        <taxon>Candidatus Andeanibacterium</taxon>
    </lineage>
</organism>